<dbReference type="SUPFAM" id="SSF53474">
    <property type="entry name" value="alpha/beta-Hydrolases"/>
    <property type="match status" value="1"/>
</dbReference>
<sequence>MLTQPSAIGGYEDWPAFMASHDRFIPADGAAGRVAAALGVPAPTPVDPDRGLSWHDEVVVDGVRIRHLGWQLPFGPPTKATLLTPVHHDGLLPGLLWLNCHGGNKWLGAERLVDLGPETSPDVVALQRKLYAGRAVANDFARAGFAVLVHDAFSWGSRRFNLTPAPGRAADALRAATALWASEGVQASPELKYNTLAAQHENTVAKAAALLGTSYAGMVASEDLTALGVLRGLPDVDAHRIGAGGFSGGGGRALVLAAMTGDLGACVIACMMTTHASLFPAYLESHSWLLSTPGLATVSEWPDLTALAPNTRFLAQYALGDELFPVEGMRAADHRLQELHDDDRYKGDWHAGGHVFAADFFTQARDHFCEVLQ</sequence>
<dbReference type="Gene3D" id="3.40.50.1820">
    <property type="entry name" value="alpha/beta hydrolase"/>
    <property type="match status" value="1"/>
</dbReference>
<dbReference type="EMBL" id="JBHUGA010000009">
    <property type="protein sequence ID" value="MFD1845776.1"/>
    <property type="molecule type" value="Genomic_DNA"/>
</dbReference>
<evidence type="ECO:0000313" key="3">
    <source>
        <dbReference type="Proteomes" id="UP001597307"/>
    </source>
</evidence>
<organism evidence="2 3">
    <name type="scientific">Arthrobacter flavus</name>
    <dbReference type="NCBI Taxonomy" id="95172"/>
    <lineage>
        <taxon>Bacteria</taxon>
        <taxon>Bacillati</taxon>
        <taxon>Actinomycetota</taxon>
        <taxon>Actinomycetes</taxon>
        <taxon>Micrococcales</taxon>
        <taxon>Micrococcaceae</taxon>
        <taxon>Arthrobacter</taxon>
    </lineage>
</organism>
<dbReference type="Proteomes" id="UP001597307">
    <property type="component" value="Unassembled WGS sequence"/>
</dbReference>
<proteinExistence type="inferred from homology"/>
<dbReference type="InterPro" id="IPR050261">
    <property type="entry name" value="FrsA_esterase"/>
</dbReference>
<dbReference type="PANTHER" id="PTHR22946:SF8">
    <property type="entry name" value="ACETYL XYLAN ESTERASE DOMAIN-CONTAINING PROTEIN"/>
    <property type="match status" value="1"/>
</dbReference>
<comment type="caution">
    <text evidence="2">The sequence shown here is derived from an EMBL/GenBank/DDBJ whole genome shotgun (WGS) entry which is preliminary data.</text>
</comment>
<evidence type="ECO:0000256" key="1">
    <source>
        <dbReference type="ARBA" id="ARBA00008645"/>
    </source>
</evidence>
<name>A0ABW4Q3U6_9MICC</name>
<evidence type="ECO:0000313" key="2">
    <source>
        <dbReference type="EMBL" id="MFD1845776.1"/>
    </source>
</evidence>
<dbReference type="PANTHER" id="PTHR22946">
    <property type="entry name" value="DIENELACTONE HYDROLASE DOMAIN-CONTAINING PROTEIN-RELATED"/>
    <property type="match status" value="1"/>
</dbReference>
<reference evidence="3" key="1">
    <citation type="journal article" date="2019" name="Int. J. Syst. Evol. Microbiol.">
        <title>The Global Catalogue of Microorganisms (GCM) 10K type strain sequencing project: providing services to taxonomists for standard genome sequencing and annotation.</title>
        <authorList>
            <consortium name="The Broad Institute Genomics Platform"/>
            <consortium name="The Broad Institute Genome Sequencing Center for Infectious Disease"/>
            <person name="Wu L."/>
            <person name="Ma J."/>
        </authorList>
    </citation>
    <scope>NUCLEOTIDE SEQUENCE [LARGE SCALE GENOMIC DNA]</scope>
    <source>
        <strain evidence="3">JCM 11496</strain>
    </source>
</reference>
<gene>
    <name evidence="2" type="ORF">ACFSFX_04105</name>
</gene>
<dbReference type="RefSeq" id="WP_343877982.1">
    <property type="nucleotide sequence ID" value="NZ_BAAAIJ010000009.1"/>
</dbReference>
<dbReference type="InterPro" id="IPR029058">
    <property type="entry name" value="AB_hydrolase_fold"/>
</dbReference>
<protein>
    <submittedName>
        <fullName evidence="2">Acetylesterase</fullName>
    </submittedName>
</protein>
<keyword evidence="3" id="KW-1185">Reference proteome</keyword>
<accession>A0ABW4Q3U6</accession>
<comment type="similarity">
    <text evidence="1">Belongs to the AB hydrolase superfamily.</text>
</comment>